<feature type="signal peptide" evidence="3">
    <location>
        <begin position="1"/>
        <end position="28"/>
    </location>
</feature>
<feature type="coiled-coil region" evidence="1">
    <location>
        <begin position="396"/>
        <end position="504"/>
    </location>
</feature>
<sequence>MLWHTISPSTRPLSLSLLELTPLALTLSLTLAPPPPPPVNPQGKKRRRRRRPFPLLPGESDPDTAVENDDDDSYHLPQPVPGSWPTDVLHGESFKDLLSHGVVVAVNGQPWSRIVAHVGDSEDEEDHDEHQGQEEEWEEGEWVGQRNEHGEGMEEGLGGSGVHRRRPRRARFVVSGARPGDGGEERRKRRGTGIRQGNDRDKDRAIVVVYGLTPGKEYEIELRVVGMESEDTQAVSNTVVIPPSPLSNPLHLTSNSRSRANSLRSRSNTRSRSNSLNTPSTQPHTPTPAPLHTTSNLVATDSPTPPEVSTPIPVLSPVDAQVAHLRQALAAAHAEKEHLHVSLKEARRANQRADAALRIEVDTIRRAIEKASALDLRSKQKVLALQEQVKQGWAGAETAEKESQMVESGMAQLKERLSSVELDLAEVRKQWEAVRIHEESTRENDRKARAEEDKRLQEVVGRVEKLKAKKEKKELESVELEKKTDEIERQREEVERKIEEDRQRRIQAYWPRWEEYTNVPTAEYTLQSNRSLTTHSSMSNLHVQPRGVIHPIRHLSASATSAAAIQGSNVGAGVGVAVGSGGTPTNQLSPTFSNTIYPSQPSPTSIGSFRTTSVAPGQTSNTSASNPLPSSTHTHGRTTPGTGVNVTAPPFQPGTNYEQQHHTTLMPLQLQHRIYLPSGSSSNSLKKDVVHPTPQPTFRPPPSVVEQQQQQQQQQQQLVNSQKSSPTIISTPTFPPLSSHPHHSHSTPSPHAAHGSLSLPSYPSHTSLSLSNTQNVPGPVPPSLASIVTRAVLSPTSSLVGITSSPTISKSSPISTRTASTTPMVKPTQMKGHSPILPSHSHLSQSSQSGPTTSHVAHMDRSQGNVPDRTAKVYGPNVSHHQTHNEIQNPTHHKGQGQERGQGAMVDGDFPPLSPTSWSNPGEKSRSGTPPVRNVRKGTS</sequence>
<feature type="region of interest" description="Disordered" evidence="2">
    <location>
        <begin position="799"/>
        <end position="940"/>
    </location>
</feature>
<feature type="compositionally biased region" description="Low complexity" evidence="2">
    <location>
        <begin position="724"/>
        <end position="739"/>
    </location>
</feature>
<feature type="region of interest" description="Disordered" evidence="2">
    <location>
        <begin position="120"/>
        <end position="199"/>
    </location>
</feature>
<feature type="compositionally biased region" description="Polar residues" evidence="2">
    <location>
        <begin position="587"/>
        <end position="628"/>
    </location>
</feature>
<feature type="compositionally biased region" description="Pro residues" evidence="2">
    <location>
        <begin position="693"/>
        <end position="703"/>
    </location>
</feature>
<name>A0A4V1M356_TREME</name>
<feature type="compositionally biased region" description="Low complexity" evidence="2">
    <location>
        <begin position="802"/>
        <end position="816"/>
    </location>
</feature>
<feature type="chain" id="PRO_5020387209" description="Fibronectin type-III domain-containing protein" evidence="3">
    <location>
        <begin position="29"/>
        <end position="940"/>
    </location>
</feature>
<accession>A0A4V1M356</accession>
<dbReference type="AlphaFoldDB" id="A0A4V1M356"/>
<protein>
    <recommendedName>
        <fullName evidence="6">Fibronectin type-III domain-containing protein</fullName>
    </recommendedName>
</protein>
<evidence type="ECO:0000313" key="5">
    <source>
        <dbReference type="Proteomes" id="UP000289152"/>
    </source>
</evidence>
<feature type="compositionally biased region" description="Low complexity" evidence="2">
    <location>
        <begin position="629"/>
        <end position="642"/>
    </location>
</feature>
<gene>
    <name evidence="4" type="ORF">M231_07028</name>
</gene>
<dbReference type="EMBL" id="SDIL01000125">
    <property type="protein sequence ID" value="RXK35700.1"/>
    <property type="molecule type" value="Genomic_DNA"/>
</dbReference>
<proteinExistence type="predicted"/>
<feature type="region of interest" description="Disordered" evidence="2">
    <location>
        <begin position="677"/>
        <end position="777"/>
    </location>
</feature>
<feature type="compositionally biased region" description="Low complexity" evidence="2">
    <location>
        <begin position="252"/>
        <end position="294"/>
    </location>
</feature>
<comment type="caution">
    <text evidence="4">The sequence shown here is derived from an EMBL/GenBank/DDBJ whole genome shotgun (WGS) entry which is preliminary data.</text>
</comment>
<feature type="compositionally biased region" description="Basic residues" evidence="2">
    <location>
        <begin position="162"/>
        <end position="171"/>
    </location>
</feature>
<reference evidence="4 5" key="1">
    <citation type="submission" date="2016-06" db="EMBL/GenBank/DDBJ databases">
        <title>Evolution of pathogenesis and genome organization in the Tremellales.</title>
        <authorList>
            <person name="Cuomo C."/>
            <person name="Litvintseva A."/>
            <person name="Heitman J."/>
            <person name="Chen Y."/>
            <person name="Sun S."/>
            <person name="Springer D."/>
            <person name="Dromer F."/>
            <person name="Young S."/>
            <person name="Zeng Q."/>
            <person name="Chapman S."/>
            <person name="Gujja S."/>
            <person name="Saif S."/>
            <person name="Birren B."/>
        </authorList>
    </citation>
    <scope>NUCLEOTIDE SEQUENCE [LARGE SCALE GENOMIC DNA]</scope>
    <source>
        <strain evidence="4 5">ATCC 28783</strain>
    </source>
</reference>
<keyword evidence="1" id="KW-0175">Coiled coil</keyword>
<keyword evidence="3" id="KW-0732">Signal</keyword>
<evidence type="ECO:0000256" key="2">
    <source>
        <dbReference type="SAM" id="MobiDB-lite"/>
    </source>
</evidence>
<feature type="region of interest" description="Disordered" evidence="2">
    <location>
        <begin position="29"/>
        <end position="87"/>
    </location>
</feature>
<evidence type="ECO:0000256" key="1">
    <source>
        <dbReference type="SAM" id="Coils"/>
    </source>
</evidence>
<feature type="compositionally biased region" description="Polar residues" evidence="2">
    <location>
        <begin position="758"/>
        <end position="776"/>
    </location>
</feature>
<evidence type="ECO:0008006" key="6">
    <source>
        <dbReference type="Google" id="ProtNLM"/>
    </source>
</evidence>
<feature type="compositionally biased region" description="Low complexity" evidence="2">
    <location>
        <begin position="707"/>
        <end position="717"/>
    </location>
</feature>
<dbReference type="InParanoid" id="A0A4V1M356"/>
<evidence type="ECO:0000313" key="4">
    <source>
        <dbReference type="EMBL" id="RXK35700.1"/>
    </source>
</evidence>
<feature type="region of interest" description="Disordered" evidence="2">
    <location>
        <begin position="587"/>
        <end position="658"/>
    </location>
</feature>
<feature type="region of interest" description="Disordered" evidence="2">
    <location>
        <begin position="238"/>
        <end position="312"/>
    </location>
</feature>
<keyword evidence="5" id="KW-1185">Reference proteome</keyword>
<organism evidence="4 5">
    <name type="scientific">Tremella mesenterica</name>
    <name type="common">Jelly fungus</name>
    <dbReference type="NCBI Taxonomy" id="5217"/>
    <lineage>
        <taxon>Eukaryota</taxon>
        <taxon>Fungi</taxon>
        <taxon>Dikarya</taxon>
        <taxon>Basidiomycota</taxon>
        <taxon>Agaricomycotina</taxon>
        <taxon>Tremellomycetes</taxon>
        <taxon>Tremellales</taxon>
        <taxon>Tremellaceae</taxon>
        <taxon>Tremella</taxon>
    </lineage>
</organism>
<dbReference type="OrthoDB" id="2596255at2759"/>
<feature type="compositionally biased region" description="Low complexity" evidence="2">
    <location>
        <begin position="834"/>
        <end position="849"/>
    </location>
</feature>
<evidence type="ECO:0000256" key="3">
    <source>
        <dbReference type="SAM" id="SignalP"/>
    </source>
</evidence>
<dbReference type="Proteomes" id="UP000289152">
    <property type="component" value="Unassembled WGS sequence"/>
</dbReference>
<dbReference type="VEuPathDB" id="FungiDB:TREMEDRAFT_74973"/>
<feature type="compositionally biased region" description="Acidic residues" evidence="2">
    <location>
        <begin position="60"/>
        <end position="72"/>
    </location>
</feature>
<feature type="compositionally biased region" description="Basic residues" evidence="2">
    <location>
        <begin position="43"/>
        <end position="52"/>
    </location>
</feature>